<reference evidence="3" key="1">
    <citation type="submission" date="2020-04" db="EMBL/GenBank/DDBJ databases">
        <title>Draft genome resource of the tomato pathogen Pseudocercospora fuligena.</title>
        <authorList>
            <person name="Zaccaron A."/>
        </authorList>
    </citation>
    <scope>NUCLEOTIDE SEQUENCE</scope>
    <source>
        <strain evidence="3">PF001</strain>
    </source>
</reference>
<dbReference type="PROSITE" id="PS51186">
    <property type="entry name" value="GNAT"/>
    <property type="match status" value="1"/>
</dbReference>
<proteinExistence type="predicted"/>
<dbReference type="PANTHER" id="PTHR43233:SF1">
    <property type="entry name" value="FAMILY N-ACETYLTRANSFERASE, PUTATIVE (AFU_ORTHOLOGUE AFUA_6G03350)-RELATED"/>
    <property type="match status" value="1"/>
</dbReference>
<dbReference type="EMBL" id="JABCIY010000342">
    <property type="protein sequence ID" value="KAF7185152.1"/>
    <property type="molecule type" value="Genomic_DNA"/>
</dbReference>
<gene>
    <name evidence="3" type="ORF">HII31_13427</name>
</gene>
<dbReference type="Proteomes" id="UP000660729">
    <property type="component" value="Unassembled WGS sequence"/>
</dbReference>
<feature type="domain" description="N-acetyltransferase" evidence="2">
    <location>
        <begin position="52"/>
        <end position="191"/>
    </location>
</feature>
<dbReference type="InterPro" id="IPR016181">
    <property type="entry name" value="Acyl_CoA_acyltransferase"/>
</dbReference>
<dbReference type="AlphaFoldDB" id="A0A8H6R7D1"/>
<dbReference type="PANTHER" id="PTHR43233">
    <property type="entry name" value="FAMILY N-ACETYLTRANSFERASE, PUTATIVE (AFU_ORTHOLOGUE AFUA_6G03350)-RELATED"/>
    <property type="match status" value="1"/>
</dbReference>
<comment type="caution">
    <text evidence="3">The sequence shown here is derived from an EMBL/GenBank/DDBJ whole genome shotgun (WGS) entry which is preliminary data.</text>
</comment>
<dbReference type="InterPro" id="IPR000182">
    <property type="entry name" value="GNAT_dom"/>
</dbReference>
<dbReference type="GO" id="GO:0016747">
    <property type="term" value="F:acyltransferase activity, transferring groups other than amino-acyl groups"/>
    <property type="evidence" value="ECO:0007669"/>
    <property type="project" value="InterPro"/>
</dbReference>
<protein>
    <recommendedName>
        <fullName evidence="2">N-acetyltransferase domain-containing protein</fullName>
    </recommendedName>
</protein>
<evidence type="ECO:0000313" key="4">
    <source>
        <dbReference type="Proteomes" id="UP000660729"/>
    </source>
</evidence>
<dbReference type="OrthoDB" id="10039976at2759"/>
<feature type="region of interest" description="Disordered" evidence="1">
    <location>
        <begin position="73"/>
        <end position="96"/>
    </location>
</feature>
<organism evidence="3 4">
    <name type="scientific">Pseudocercospora fuligena</name>
    <dbReference type="NCBI Taxonomy" id="685502"/>
    <lineage>
        <taxon>Eukaryota</taxon>
        <taxon>Fungi</taxon>
        <taxon>Dikarya</taxon>
        <taxon>Ascomycota</taxon>
        <taxon>Pezizomycotina</taxon>
        <taxon>Dothideomycetes</taxon>
        <taxon>Dothideomycetidae</taxon>
        <taxon>Mycosphaerellales</taxon>
        <taxon>Mycosphaerellaceae</taxon>
        <taxon>Pseudocercospora</taxon>
    </lineage>
</organism>
<sequence>MASLKLPIKTWNLTSSGTTYKISTDPKLLDHDFINKAFASDHMPWAKPMSAEVLQSLLANSLTLGLYISDPNIKPPKSAEEPDSPRTPSPTLESDESTWEQIGMARLVTDHVTVLYFTDMFIDPAYQRRGLGRWMVKCIREQIQALPVFRTLLLLTSNPRAREMYEKELSVKNVVDRKDGIICMTRSSYEE</sequence>
<dbReference type="SUPFAM" id="SSF55729">
    <property type="entry name" value="Acyl-CoA N-acyltransferases (Nat)"/>
    <property type="match status" value="1"/>
</dbReference>
<keyword evidence="4" id="KW-1185">Reference proteome</keyword>
<evidence type="ECO:0000256" key="1">
    <source>
        <dbReference type="SAM" id="MobiDB-lite"/>
    </source>
</evidence>
<dbReference type="Pfam" id="PF13508">
    <property type="entry name" value="Acetyltransf_7"/>
    <property type="match status" value="1"/>
</dbReference>
<accession>A0A8H6R7D1</accession>
<dbReference type="Gene3D" id="3.40.630.30">
    <property type="match status" value="1"/>
</dbReference>
<dbReference type="InterPro" id="IPR053144">
    <property type="entry name" value="Acetyltransferase_Butenolide"/>
</dbReference>
<evidence type="ECO:0000259" key="2">
    <source>
        <dbReference type="PROSITE" id="PS51186"/>
    </source>
</evidence>
<name>A0A8H6R7D1_9PEZI</name>
<dbReference type="CDD" id="cd04301">
    <property type="entry name" value="NAT_SF"/>
    <property type="match status" value="1"/>
</dbReference>
<evidence type="ECO:0000313" key="3">
    <source>
        <dbReference type="EMBL" id="KAF7185152.1"/>
    </source>
</evidence>